<dbReference type="OrthoDB" id="542931at2759"/>
<evidence type="ECO:0000313" key="12">
    <source>
        <dbReference type="Proteomes" id="UP000801428"/>
    </source>
</evidence>
<dbReference type="PANTHER" id="PTHR12952">
    <property type="entry name" value="SYS1"/>
    <property type="match status" value="1"/>
</dbReference>
<evidence type="ECO:0000256" key="9">
    <source>
        <dbReference type="SAM" id="MobiDB-lite"/>
    </source>
</evidence>
<dbReference type="Proteomes" id="UP000801428">
    <property type="component" value="Unassembled WGS sequence"/>
</dbReference>
<reference evidence="11" key="1">
    <citation type="submission" date="2019-04" db="EMBL/GenBank/DDBJ databases">
        <title>Sequencing of skin fungus with MAO and IRED activity.</title>
        <authorList>
            <person name="Marsaioli A.J."/>
            <person name="Bonatto J.M.C."/>
            <person name="Reis Junior O."/>
        </authorList>
    </citation>
    <scope>NUCLEOTIDE SEQUENCE</scope>
    <source>
        <strain evidence="11">30M1</strain>
    </source>
</reference>
<keyword evidence="6 10" id="KW-1133">Transmembrane helix</keyword>
<keyword evidence="8 10" id="KW-0472">Membrane</keyword>
<dbReference type="GO" id="GO:0043001">
    <property type="term" value="P:Golgi to plasma membrane protein transport"/>
    <property type="evidence" value="ECO:0007669"/>
    <property type="project" value="TreeGrafter"/>
</dbReference>
<evidence type="ECO:0000256" key="6">
    <source>
        <dbReference type="ARBA" id="ARBA00022989"/>
    </source>
</evidence>
<evidence type="ECO:0000256" key="10">
    <source>
        <dbReference type="SAM" id="Phobius"/>
    </source>
</evidence>
<dbReference type="GO" id="GO:0005829">
    <property type="term" value="C:cytosol"/>
    <property type="evidence" value="ECO:0007669"/>
    <property type="project" value="GOC"/>
</dbReference>
<evidence type="ECO:0000256" key="4">
    <source>
        <dbReference type="ARBA" id="ARBA00022692"/>
    </source>
</evidence>
<feature type="transmembrane region" description="Helical" evidence="10">
    <location>
        <begin position="167"/>
        <end position="188"/>
    </location>
</feature>
<evidence type="ECO:0000256" key="2">
    <source>
        <dbReference type="ARBA" id="ARBA00008160"/>
    </source>
</evidence>
<dbReference type="Pfam" id="PF09801">
    <property type="entry name" value="SYS1"/>
    <property type="match status" value="1"/>
</dbReference>
<protein>
    <recommendedName>
        <fullName evidence="13">Integral membrane protein S linking to the trans Golgi network-domain-containing protein</fullName>
    </recommendedName>
</protein>
<evidence type="ECO:0000256" key="7">
    <source>
        <dbReference type="ARBA" id="ARBA00023034"/>
    </source>
</evidence>
<dbReference type="PANTHER" id="PTHR12952:SF0">
    <property type="entry name" value="PROTEIN SYS1 HOMOLOG"/>
    <property type="match status" value="1"/>
</dbReference>
<comment type="subcellular location">
    <subcellularLocation>
        <location evidence="1">Golgi apparatus membrane</location>
        <topology evidence="1">Multi-pass membrane protein</topology>
    </subcellularLocation>
</comment>
<sequence>MSSDVLWWYWAYSVVNQLLLSKFPSYDFSGQPRSEVLRRHSIGNINTQTAHVAPYTTPHVITQQQRTTRALMARRRRPPRPGALADLSPTRIATQIVLLQLAYYACAGVLIVFTALVAGKDISLDLLFSWETLRGDTTVGWTLGLIWILNSLTSAIFILLLIARSKLVLDFALTVHFIHLVVTSFYTHAIPSHLFWWALQTASATIMTSLGVWACQWRELRPINFGAKSTKPAADDGVGEVRGTGRGRGRDGAGEYEMANMHDGDNNV</sequence>
<evidence type="ECO:0000256" key="8">
    <source>
        <dbReference type="ARBA" id="ARBA00023136"/>
    </source>
</evidence>
<feature type="region of interest" description="Disordered" evidence="9">
    <location>
        <begin position="231"/>
        <end position="268"/>
    </location>
</feature>
<dbReference type="InterPro" id="IPR019185">
    <property type="entry name" value="Integral_membrane_SYS1-rel"/>
</dbReference>
<evidence type="ECO:0000256" key="3">
    <source>
        <dbReference type="ARBA" id="ARBA00022448"/>
    </source>
</evidence>
<dbReference type="AlphaFoldDB" id="A0A9P4TIH1"/>
<proteinExistence type="inferred from homology"/>
<gene>
    <name evidence="11" type="ORF">E8E13_010582</name>
</gene>
<feature type="transmembrane region" description="Helical" evidence="10">
    <location>
        <begin position="194"/>
        <end position="215"/>
    </location>
</feature>
<dbReference type="GO" id="GO:0034067">
    <property type="term" value="P:protein localization to Golgi apparatus"/>
    <property type="evidence" value="ECO:0007669"/>
    <property type="project" value="TreeGrafter"/>
</dbReference>
<accession>A0A9P4TIH1</accession>
<keyword evidence="3" id="KW-0813">Transport</keyword>
<dbReference type="GO" id="GO:0005802">
    <property type="term" value="C:trans-Golgi network"/>
    <property type="evidence" value="ECO:0007669"/>
    <property type="project" value="TreeGrafter"/>
</dbReference>
<evidence type="ECO:0000313" key="11">
    <source>
        <dbReference type="EMBL" id="KAF3005163.1"/>
    </source>
</evidence>
<dbReference type="GO" id="GO:0000139">
    <property type="term" value="C:Golgi membrane"/>
    <property type="evidence" value="ECO:0007669"/>
    <property type="project" value="UniProtKB-SubCell"/>
</dbReference>
<keyword evidence="4 10" id="KW-0812">Transmembrane</keyword>
<comment type="similarity">
    <text evidence="2">Belongs to the SYS1 family.</text>
</comment>
<name>A0A9P4TIH1_CURKU</name>
<keyword evidence="12" id="KW-1185">Reference proteome</keyword>
<evidence type="ECO:0000256" key="5">
    <source>
        <dbReference type="ARBA" id="ARBA00022927"/>
    </source>
</evidence>
<keyword evidence="7" id="KW-0333">Golgi apparatus</keyword>
<dbReference type="GO" id="GO:0006895">
    <property type="term" value="P:Golgi to endosome transport"/>
    <property type="evidence" value="ECO:0007669"/>
    <property type="project" value="TreeGrafter"/>
</dbReference>
<evidence type="ECO:0008006" key="13">
    <source>
        <dbReference type="Google" id="ProtNLM"/>
    </source>
</evidence>
<keyword evidence="5" id="KW-0653">Protein transport</keyword>
<feature type="transmembrane region" description="Helical" evidence="10">
    <location>
        <begin position="139"/>
        <end position="160"/>
    </location>
</feature>
<comment type="caution">
    <text evidence="11">The sequence shown here is derived from an EMBL/GenBank/DDBJ whole genome shotgun (WGS) entry which is preliminary data.</text>
</comment>
<feature type="transmembrane region" description="Helical" evidence="10">
    <location>
        <begin position="101"/>
        <end position="119"/>
    </location>
</feature>
<evidence type="ECO:0000256" key="1">
    <source>
        <dbReference type="ARBA" id="ARBA00004653"/>
    </source>
</evidence>
<dbReference type="EMBL" id="SWKU01000007">
    <property type="protein sequence ID" value="KAF3005163.1"/>
    <property type="molecule type" value="Genomic_DNA"/>
</dbReference>
<organism evidence="11 12">
    <name type="scientific">Curvularia kusanoi</name>
    <name type="common">Cochliobolus kusanoi</name>
    <dbReference type="NCBI Taxonomy" id="90978"/>
    <lineage>
        <taxon>Eukaryota</taxon>
        <taxon>Fungi</taxon>
        <taxon>Dikarya</taxon>
        <taxon>Ascomycota</taxon>
        <taxon>Pezizomycotina</taxon>
        <taxon>Dothideomycetes</taxon>
        <taxon>Pleosporomycetidae</taxon>
        <taxon>Pleosporales</taxon>
        <taxon>Pleosporineae</taxon>
        <taxon>Pleosporaceae</taxon>
        <taxon>Curvularia</taxon>
    </lineage>
</organism>